<dbReference type="NCBIfam" id="NF009789">
    <property type="entry name" value="PRK13281.1"/>
    <property type="match status" value="1"/>
</dbReference>
<evidence type="ECO:0000256" key="2">
    <source>
        <dbReference type="ARBA" id="ARBA00022801"/>
    </source>
</evidence>
<organism evidence="4 5">
    <name type="scientific">Desulfomonile tiedjei</name>
    <dbReference type="NCBI Taxonomy" id="2358"/>
    <lineage>
        <taxon>Bacteria</taxon>
        <taxon>Pseudomonadati</taxon>
        <taxon>Thermodesulfobacteriota</taxon>
        <taxon>Desulfomonilia</taxon>
        <taxon>Desulfomonilales</taxon>
        <taxon>Desulfomonilaceae</taxon>
        <taxon>Desulfomonile</taxon>
    </lineage>
</organism>
<dbReference type="InterPro" id="IPR007079">
    <property type="entry name" value="SuccinylArg_d-Hdrlase_AstB"/>
</dbReference>
<dbReference type="EC" id="3.5.3.23" evidence="3"/>
<comment type="caution">
    <text evidence="4">The sequence shown here is derived from an EMBL/GenBank/DDBJ whole genome shotgun (WGS) entry which is preliminary data.</text>
</comment>
<dbReference type="HAMAP" id="MF_01172">
    <property type="entry name" value="AstB"/>
    <property type="match status" value="1"/>
</dbReference>
<evidence type="ECO:0000313" key="5">
    <source>
        <dbReference type="Proteomes" id="UP000807825"/>
    </source>
</evidence>
<dbReference type="GO" id="GO:0006527">
    <property type="term" value="P:L-arginine catabolic process"/>
    <property type="evidence" value="ECO:0007669"/>
    <property type="project" value="UniProtKB-UniRule"/>
</dbReference>
<dbReference type="AlphaFoldDB" id="A0A9D6V210"/>
<dbReference type="GO" id="GO:0009015">
    <property type="term" value="F:N-succinylarginine dihydrolase activity"/>
    <property type="evidence" value="ECO:0007669"/>
    <property type="project" value="UniProtKB-UniRule"/>
</dbReference>
<dbReference type="Pfam" id="PF04996">
    <property type="entry name" value="AstB"/>
    <property type="match status" value="1"/>
</dbReference>
<proteinExistence type="inferred from homology"/>
<dbReference type="NCBIfam" id="TIGR03241">
    <property type="entry name" value="arg_catab_astB"/>
    <property type="match status" value="1"/>
</dbReference>
<dbReference type="EMBL" id="JACRDE010000369">
    <property type="protein sequence ID" value="MBI5250626.1"/>
    <property type="molecule type" value="Genomic_DNA"/>
</dbReference>
<reference evidence="4" key="1">
    <citation type="submission" date="2020-07" db="EMBL/GenBank/DDBJ databases">
        <title>Huge and variable diversity of episymbiotic CPR bacteria and DPANN archaea in groundwater ecosystems.</title>
        <authorList>
            <person name="He C.Y."/>
            <person name="Keren R."/>
            <person name="Whittaker M."/>
            <person name="Farag I.F."/>
            <person name="Doudna J."/>
            <person name="Cate J.H.D."/>
            <person name="Banfield J.F."/>
        </authorList>
    </citation>
    <scope>NUCLEOTIDE SEQUENCE</scope>
    <source>
        <strain evidence="4">NC_groundwater_1664_Pr3_B-0.1um_52_9</strain>
    </source>
</reference>
<keyword evidence="1" id="KW-0056">Arginine metabolism</keyword>
<accession>A0A9D6V210</accession>
<dbReference type="Gene3D" id="3.75.10.20">
    <property type="entry name" value="Succinylarginine dihydrolase"/>
    <property type="match status" value="1"/>
</dbReference>
<protein>
    <recommendedName>
        <fullName evidence="3">N-succinylarginine dihydrolase</fullName>
        <ecNumber evidence="3">3.5.3.23</ecNumber>
    </recommendedName>
</protein>
<name>A0A9D6V210_9BACT</name>
<evidence type="ECO:0000256" key="3">
    <source>
        <dbReference type="NCBIfam" id="TIGR03241"/>
    </source>
</evidence>
<dbReference type="Proteomes" id="UP000807825">
    <property type="component" value="Unassembled WGS sequence"/>
</dbReference>
<dbReference type="SUPFAM" id="SSF55909">
    <property type="entry name" value="Pentein"/>
    <property type="match status" value="1"/>
</dbReference>
<keyword evidence="2 4" id="KW-0378">Hydrolase</keyword>
<dbReference type="PANTHER" id="PTHR30420">
    <property type="entry name" value="N-SUCCINYLARGININE DIHYDROLASE"/>
    <property type="match status" value="1"/>
</dbReference>
<gene>
    <name evidence="4" type="primary">astB</name>
    <name evidence="4" type="ORF">HY912_14140</name>
</gene>
<evidence type="ECO:0000256" key="1">
    <source>
        <dbReference type="ARBA" id="ARBA00022503"/>
    </source>
</evidence>
<dbReference type="PANTHER" id="PTHR30420:SF2">
    <property type="entry name" value="N-SUCCINYLARGININE DIHYDROLASE"/>
    <property type="match status" value="1"/>
</dbReference>
<sequence length="452" mass="49647">MNNTTLEVNFDGLVGPTHNYAGLAYGNPAAMEHAYSVSNPRAAVLQGLEKMKILMDLGLIQGVLPPQERPHLKTLRGLGFRGSDSEIIQAAARESPSLLSAVFSASSMWAANAATVAPSADTQDGRVHFTPANLITQFHRSIESEFTARVLKHIFLDEAAFAHHPPLIRALHFSDEGAANHSRLCSSHSSKGLQAFVYGRAAFDFSEILPKVFPARQTLEASSAIARLHLLDPGATVFLKQNPESIDAGVFHNDVASVGNQNVFLYHEQAFTDARQAVRDLKTSFSRISEQDLVLIEVSSNRVSLQDAVQSYLFNSQLVTLPNGGMSVIAPYESAEKLITSDLLSEITADNSNPIESIHYVDIRQSMKNGGGPACLRLRVVLTEKERALTHQGVYLTLELYRELVGWANSYYRDRLEPGDLLDPELRMESKSALDALTEILGLGSIYEFQRE</sequence>
<evidence type="ECO:0000313" key="4">
    <source>
        <dbReference type="EMBL" id="MBI5250626.1"/>
    </source>
</evidence>
<dbReference type="InterPro" id="IPR037031">
    <property type="entry name" value="AstB_sf"/>
</dbReference>